<dbReference type="InParanoid" id="B7P4Z4"/>
<proteinExistence type="predicted"/>
<dbReference type="EMBL" id="DS637825">
    <property type="protein sequence ID" value="EEC01666.1"/>
    <property type="molecule type" value="Genomic_DNA"/>
</dbReference>
<evidence type="ECO:0000313" key="3">
    <source>
        <dbReference type="Proteomes" id="UP000001555"/>
    </source>
</evidence>
<dbReference type="PANTHER" id="PTHR31912">
    <property type="entry name" value="IP13529P"/>
    <property type="match status" value="1"/>
</dbReference>
<dbReference type="PANTHER" id="PTHR31912:SF35">
    <property type="entry name" value="C2H2-TYPE DOMAIN-CONTAINING PROTEIN"/>
    <property type="match status" value="1"/>
</dbReference>
<dbReference type="HOGENOM" id="CLU_964959_0_0_1"/>
<evidence type="ECO:0000313" key="2">
    <source>
        <dbReference type="EnsemblMetazoa" id="ISCW024052-PA"/>
    </source>
</evidence>
<dbReference type="Proteomes" id="UP000001555">
    <property type="component" value="Unassembled WGS sequence"/>
</dbReference>
<dbReference type="OrthoDB" id="6506336at2759"/>
<gene>
    <name evidence="1" type="ORF">IscW_ISCW024052</name>
</gene>
<dbReference type="VEuPathDB" id="VectorBase:ISCP_031859"/>
<dbReference type="EMBL" id="ABJB010115771">
    <property type="status" value="NOT_ANNOTATED_CDS"/>
    <property type="molecule type" value="Genomic_DNA"/>
</dbReference>
<sequence length="289" mass="33289">VMPLQHGICCAFFFVYIGHKVQNVNDPVWILFLTLRKIVDIVTAPSLTEGTVAYLQVLIEEYIADRLQLFPLEALIPKHHYLLHYPGLVLAFGPLINMWTMRFESKHSYFKNCVRQLKNFKSLCKTLAQRHQMLQAYLHSETFFGPTVSFNNSTPFVIQTYCIELQTCIRSLGITMLGAVVTDEVVYMGTAYTHGMFVALQSHDPMFGEILQGLVVNKESVFLMLRKYSGRFMSQFHYYEVSETSEYLCISVASLGDYLPLPLYNVDGRYILISKHSIFFRMDSVQEKV</sequence>
<name>B7P4Z4_IXOSC</name>
<dbReference type="VEuPathDB" id="VectorBase:ISCI024052"/>
<reference evidence="2" key="2">
    <citation type="submission" date="2020-05" db="UniProtKB">
        <authorList>
            <consortium name="EnsemblMetazoa"/>
        </authorList>
    </citation>
    <scope>IDENTIFICATION</scope>
    <source>
        <strain evidence="2">wikel</strain>
    </source>
</reference>
<keyword evidence="3" id="KW-1185">Reference proteome</keyword>
<dbReference type="PaxDb" id="6945-B7P4Z4"/>
<evidence type="ECO:0000313" key="1">
    <source>
        <dbReference type="EMBL" id="EEC01666.1"/>
    </source>
</evidence>
<dbReference type="VEuPathDB" id="VectorBase:ISCW024052"/>
<dbReference type="AlphaFoldDB" id="B7P4Z4"/>
<protein>
    <submittedName>
        <fullName evidence="1 2">Uncharacterized protein</fullName>
    </submittedName>
</protein>
<feature type="non-terminal residue" evidence="1">
    <location>
        <position position="1"/>
    </location>
</feature>
<reference evidence="1 3" key="1">
    <citation type="submission" date="2008-03" db="EMBL/GenBank/DDBJ databases">
        <title>Annotation of Ixodes scapularis.</title>
        <authorList>
            <consortium name="Ixodes scapularis Genome Project Consortium"/>
            <person name="Caler E."/>
            <person name="Hannick L.I."/>
            <person name="Bidwell S."/>
            <person name="Joardar V."/>
            <person name="Thiagarajan M."/>
            <person name="Amedeo P."/>
            <person name="Galinsky K.J."/>
            <person name="Schobel S."/>
            <person name="Inman J."/>
            <person name="Hostetler J."/>
            <person name="Miller J."/>
            <person name="Hammond M."/>
            <person name="Megy K."/>
            <person name="Lawson D."/>
            <person name="Kodira C."/>
            <person name="Sutton G."/>
            <person name="Meyer J."/>
            <person name="Hill C.A."/>
            <person name="Birren B."/>
            <person name="Nene V."/>
            <person name="Collins F."/>
            <person name="Alarcon-Chaidez F."/>
            <person name="Wikel S."/>
            <person name="Strausberg R."/>
        </authorList>
    </citation>
    <scope>NUCLEOTIDE SEQUENCE [LARGE SCALE GENOMIC DNA]</scope>
    <source>
        <strain evidence="3">Wikel</strain>
        <strain evidence="1">Wikel colony</strain>
    </source>
</reference>
<feature type="non-terminal residue" evidence="1">
    <location>
        <position position="289"/>
    </location>
</feature>
<dbReference type="EnsemblMetazoa" id="ISCW024052-RA">
    <property type="protein sequence ID" value="ISCW024052-PA"/>
    <property type="gene ID" value="ISCW024052"/>
</dbReference>
<accession>B7P4Z4</accession>
<organism>
    <name type="scientific">Ixodes scapularis</name>
    <name type="common">Black-legged tick</name>
    <name type="synonym">Deer tick</name>
    <dbReference type="NCBI Taxonomy" id="6945"/>
    <lineage>
        <taxon>Eukaryota</taxon>
        <taxon>Metazoa</taxon>
        <taxon>Ecdysozoa</taxon>
        <taxon>Arthropoda</taxon>
        <taxon>Chelicerata</taxon>
        <taxon>Arachnida</taxon>
        <taxon>Acari</taxon>
        <taxon>Parasitiformes</taxon>
        <taxon>Ixodida</taxon>
        <taxon>Ixodoidea</taxon>
        <taxon>Ixodidae</taxon>
        <taxon>Ixodinae</taxon>
        <taxon>Ixodes</taxon>
    </lineage>
</organism>